<comment type="subcellular location">
    <subcellularLocation>
        <location evidence="1">Membrane</location>
    </subcellularLocation>
</comment>
<keyword evidence="4" id="KW-0342">GTP-binding</keyword>
<dbReference type="Gene3D" id="3.40.50.300">
    <property type="entry name" value="P-loop containing nucleotide triphosphate hydrolases"/>
    <property type="match status" value="1"/>
</dbReference>
<gene>
    <name evidence="9" type="ORF">SAMN05216469_12913</name>
</gene>
<keyword evidence="3" id="KW-0378">Hydrolase</keyword>
<dbReference type="PANTHER" id="PTHR10465">
    <property type="entry name" value="TRANSMEMBRANE GTPASE FZO1"/>
    <property type="match status" value="1"/>
</dbReference>
<evidence type="ECO:0000256" key="1">
    <source>
        <dbReference type="ARBA" id="ARBA00004370"/>
    </source>
</evidence>
<dbReference type="PANTHER" id="PTHR10465:SF0">
    <property type="entry name" value="SARCALUMENIN"/>
    <property type="match status" value="1"/>
</dbReference>
<evidence type="ECO:0000256" key="2">
    <source>
        <dbReference type="ARBA" id="ARBA00022741"/>
    </source>
</evidence>
<dbReference type="Proteomes" id="UP000186015">
    <property type="component" value="Unassembled WGS sequence"/>
</dbReference>
<evidence type="ECO:0000256" key="6">
    <source>
        <dbReference type="SAM" id="Coils"/>
    </source>
</evidence>
<evidence type="ECO:0000256" key="4">
    <source>
        <dbReference type="ARBA" id="ARBA00023134"/>
    </source>
</evidence>
<proteinExistence type="predicted"/>
<evidence type="ECO:0000256" key="5">
    <source>
        <dbReference type="ARBA" id="ARBA00023136"/>
    </source>
</evidence>
<dbReference type="RefSeq" id="WP_074836281.1">
    <property type="nucleotide sequence ID" value="NZ_FOAT01000029.1"/>
</dbReference>
<organism evidence="9 10">
    <name type="scientific">Ruminococcus albus</name>
    <dbReference type="NCBI Taxonomy" id="1264"/>
    <lineage>
        <taxon>Bacteria</taxon>
        <taxon>Bacillati</taxon>
        <taxon>Bacillota</taxon>
        <taxon>Clostridia</taxon>
        <taxon>Eubacteriales</taxon>
        <taxon>Oscillospiraceae</taxon>
        <taxon>Ruminococcus</taxon>
    </lineage>
</organism>
<dbReference type="GO" id="GO:0008053">
    <property type="term" value="P:mitochondrial fusion"/>
    <property type="evidence" value="ECO:0007669"/>
    <property type="project" value="TreeGrafter"/>
</dbReference>
<dbReference type="AlphaFoldDB" id="A0A1H7Q5H9"/>
<dbReference type="InterPro" id="IPR045063">
    <property type="entry name" value="Dynamin_N"/>
</dbReference>
<sequence length="842" mass="97878">MARIKIISDPYENKITYMKWNDNNGGSWETINNENSKLLNEKFTGGVFTFNVKKIVDIIYDEFRIGNDVIFLLFEGTNDEYNELKTVCMDECYNGLIRPKKALRYLRNARDILPEVKEIFDLMQPLIDESVKDDSKIAREKQLFKDVTKTDIPICVLGNYSSGKSTFINSLIGYEVLPSGDDPLTAKIHRIERSQFDDRASVCFDYKDNRVRITFEAHGMPEFSMSRDSELYTILYESVEPYSERSIACRVNRILEAINSGDNAEIMRDVSDMIEISVPFNKEGVFGSSLNKFVIFDTPGSNAASNLDHIKVLKKAMVDLSNGLPVYVSEYNSLDTTDNEKLCSEIKNMPELDSRFSMIIVNKADDANLKNFNEERLLHQAIPRQLYSGGVYFVSSIMGLGSKNNGKFRNEFYEDVFDRIKDRFIDPNNKFYKTLYTYDIMAEQIKQESLQKSQRYPNRILANSGLYWIEEEIETFAGKYSPYNKCQQSRLFLNKVISITLDEIEKSRQVCEDGKHRWESDLESGKADIISSLEEGCDNLQTFFFNQYDKDMASTKAEGLKLIEKDELIQLEHKITEAKTDETSPEPASAAVQETASENTGKRAKINLKAIRESLKEKHEKIKQAHDKQLEIENMTSDELLVAVRNKFSARIDHVQKILNSASVSYWTEKTEQMKVKLATLVTGSEELTDAEKSEISDIILTYDHITFEEQTEKLFTRSQFEKRYIMLFGIRLFENKKLDLNKLTKAYNKELKGQTSHIYNMLKESHENNFRRWTDDLLKKIRENVTDYNSDLHQLTELISEQERTLRELESRRKRLIEYSREIEEKMSWQMRDSEDPEDEF</sequence>
<evidence type="ECO:0000256" key="7">
    <source>
        <dbReference type="SAM" id="MobiDB-lite"/>
    </source>
</evidence>
<name>A0A1H7Q5H9_RUMAL</name>
<feature type="region of interest" description="Disordered" evidence="7">
    <location>
        <begin position="578"/>
        <end position="599"/>
    </location>
</feature>
<dbReference type="GO" id="GO:0016020">
    <property type="term" value="C:membrane"/>
    <property type="evidence" value="ECO:0007669"/>
    <property type="project" value="UniProtKB-SubCell"/>
</dbReference>
<feature type="coiled-coil region" evidence="6">
    <location>
        <begin position="779"/>
        <end position="827"/>
    </location>
</feature>
<feature type="domain" description="Dynamin N-terminal" evidence="8">
    <location>
        <begin position="154"/>
        <end position="362"/>
    </location>
</feature>
<evidence type="ECO:0000256" key="3">
    <source>
        <dbReference type="ARBA" id="ARBA00022801"/>
    </source>
</evidence>
<accession>A0A1H7Q5H9</accession>
<evidence type="ECO:0000313" key="9">
    <source>
        <dbReference type="EMBL" id="SEL42924.1"/>
    </source>
</evidence>
<dbReference type="InterPro" id="IPR027094">
    <property type="entry name" value="Mitofusin_fam"/>
</dbReference>
<dbReference type="InterPro" id="IPR027417">
    <property type="entry name" value="P-loop_NTPase"/>
</dbReference>
<dbReference type="Pfam" id="PF00350">
    <property type="entry name" value="Dynamin_N"/>
    <property type="match status" value="1"/>
</dbReference>
<dbReference type="EMBL" id="FOAT01000029">
    <property type="protein sequence ID" value="SEL42924.1"/>
    <property type="molecule type" value="Genomic_DNA"/>
</dbReference>
<keyword evidence="5" id="KW-0472">Membrane</keyword>
<evidence type="ECO:0000259" key="8">
    <source>
        <dbReference type="Pfam" id="PF00350"/>
    </source>
</evidence>
<keyword evidence="2" id="KW-0547">Nucleotide-binding</keyword>
<dbReference type="GO" id="GO:0005525">
    <property type="term" value="F:GTP binding"/>
    <property type="evidence" value="ECO:0007669"/>
    <property type="project" value="UniProtKB-KW"/>
</dbReference>
<reference evidence="9 10" key="1">
    <citation type="submission" date="2016-10" db="EMBL/GenBank/DDBJ databases">
        <authorList>
            <person name="de Groot N.N."/>
        </authorList>
    </citation>
    <scope>NUCLEOTIDE SEQUENCE [LARGE SCALE GENOMIC DNA]</scope>
    <source>
        <strain evidence="9 10">KH2T6</strain>
    </source>
</reference>
<dbReference type="GO" id="GO:0003924">
    <property type="term" value="F:GTPase activity"/>
    <property type="evidence" value="ECO:0007669"/>
    <property type="project" value="InterPro"/>
</dbReference>
<keyword evidence="6" id="KW-0175">Coiled coil</keyword>
<protein>
    <submittedName>
        <fullName evidence="9">Dynamin family protein</fullName>
    </submittedName>
</protein>
<evidence type="ECO:0000313" key="10">
    <source>
        <dbReference type="Proteomes" id="UP000186015"/>
    </source>
</evidence>
<dbReference type="SUPFAM" id="SSF52540">
    <property type="entry name" value="P-loop containing nucleoside triphosphate hydrolases"/>
    <property type="match status" value="1"/>
</dbReference>